<dbReference type="Proteomes" id="UP000070133">
    <property type="component" value="Unassembled WGS sequence"/>
</dbReference>
<dbReference type="EMBL" id="LFZN01000142">
    <property type="protein sequence ID" value="KXS97466.1"/>
    <property type="molecule type" value="Genomic_DNA"/>
</dbReference>
<keyword evidence="1" id="KW-0472">Membrane</keyword>
<dbReference type="PANTHER" id="PTHR36978:SF4">
    <property type="entry name" value="P-LOOP CONTAINING NUCLEOSIDE TRIPHOSPHATE HYDROLASE PROTEIN"/>
    <property type="match status" value="1"/>
</dbReference>
<organism evidence="2 3">
    <name type="scientific">Pseudocercospora eumusae</name>
    <dbReference type="NCBI Taxonomy" id="321146"/>
    <lineage>
        <taxon>Eukaryota</taxon>
        <taxon>Fungi</taxon>
        <taxon>Dikarya</taxon>
        <taxon>Ascomycota</taxon>
        <taxon>Pezizomycotina</taxon>
        <taxon>Dothideomycetes</taxon>
        <taxon>Dothideomycetidae</taxon>
        <taxon>Mycosphaerellales</taxon>
        <taxon>Mycosphaerellaceae</taxon>
        <taxon>Pseudocercospora</taxon>
    </lineage>
</organism>
<protein>
    <recommendedName>
        <fullName evidence="4">NAD dependent epimerase/dehydratase</fullName>
    </recommendedName>
</protein>
<reference evidence="2 3" key="1">
    <citation type="submission" date="2015-07" db="EMBL/GenBank/DDBJ databases">
        <title>Comparative genomics of the Sigatoka disease complex on banana suggests a link between parallel evolutionary changes in Pseudocercospora fijiensis and Pseudocercospora eumusae and increased virulence on the banana host.</title>
        <authorList>
            <person name="Chang T.-C."/>
            <person name="Salvucci A."/>
            <person name="Crous P.W."/>
            <person name="Stergiopoulos I."/>
        </authorList>
    </citation>
    <scope>NUCLEOTIDE SEQUENCE [LARGE SCALE GENOMIC DNA]</scope>
    <source>
        <strain evidence="2 3">CBS 114824</strain>
    </source>
</reference>
<dbReference type="OrthoDB" id="408152at2759"/>
<dbReference type="InterPro" id="IPR027417">
    <property type="entry name" value="P-loop_NTPase"/>
</dbReference>
<keyword evidence="1" id="KW-1133">Transmembrane helix</keyword>
<accession>A0A139H4Q4</accession>
<dbReference type="SUPFAM" id="SSF52540">
    <property type="entry name" value="P-loop containing nucleoside triphosphate hydrolases"/>
    <property type="match status" value="1"/>
</dbReference>
<dbReference type="AlphaFoldDB" id="A0A139H4Q4"/>
<dbReference type="Gene3D" id="3.40.50.300">
    <property type="entry name" value="P-loop containing nucleotide triphosphate hydrolases"/>
    <property type="match status" value="1"/>
</dbReference>
<dbReference type="STRING" id="321146.A0A139H4Q4"/>
<keyword evidence="3" id="KW-1185">Reference proteome</keyword>
<name>A0A139H4Q4_9PEZI</name>
<gene>
    <name evidence="2" type="ORF">AC578_7357</name>
</gene>
<dbReference type="PANTHER" id="PTHR36978">
    <property type="entry name" value="P-LOOP CONTAINING NUCLEOTIDE TRIPHOSPHATE HYDROLASE"/>
    <property type="match status" value="1"/>
</dbReference>
<keyword evidence="1" id="KW-0812">Transmembrane</keyword>
<dbReference type="InterPro" id="IPR040632">
    <property type="entry name" value="Sulfotransfer_4"/>
</dbReference>
<feature type="transmembrane region" description="Helical" evidence="1">
    <location>
        <begin position="275"/>
        <end position="299"/>
    </location>
</feature>
<proteinExistence type="predicted"/>
<evidence type="ECO:0000313" key="2">
    <source>
        <dbReference type="EMBL" id="KXS97466.1"/>
    </source>
</evidence>
<evidence type="ECO:0000256" key="1">
    <source>
        <dbReference type="SAM" id="Phobius"/>
    </source>
</evidence>
<evidence type="ECO:0000313" key="3">
    <source>
        <dbReference type="Proteomes" id="UP000070133"/>
    </source>
</evidence>
<sequence>MALRQPPRRAVVGSLAGMSQAQNIDRRQCSRTVPMKVLCFGLSRTGTSSLRQALLDLGYDDVYHYASCLNENPKDAEMWLEAIDAKCHGKGEPFTRKEWDQLLGHCMAVTDTPVVWFYRELLEAYPEAKVILTLRDSPEQWWESQMNTLIKYMSSMIFPAPGVWTTIVRMFGPPKRTIDRLAAEISLNYPMYQDLLRDSENGTKDAQNFYVQHAEHVKALVPKERLLVMNVKDGWKPLCDFLRKEIPPWDFPRANSGEEFLENALDITRAVNQAVMWNMAKVLVPATTVLMGAIAWAFVRAQ</sequence>
<comment type="caution">
    <text evidence="2">The sequence shown here is derived from an EMBL/GenBank/DDBJ whole genome shotgun (WGS) entry which is preliminary data.</text>
</comment>
<dbReference type="Pfam" id="PF17784">
    <property type="entry name" value="Sulfotransfer_4"/>
    <property type="match status" value="1"/>
</dbReference>
<evidence type="ECO:0008006" key="4">
    <source>
        <dbReference type="Google" id="ProtNLM"/>
    </source>
</evidence>